<proteinExistence type="predicted"/>
<name>A0A5M3MG32_CONPW</name>
<dbReference type="OMA" id="WSDESAQ"/>
<dbReference type="AlphaFoldDB" id="A0A5M3MG32"/>
<evidence type="ECO:0000313" key="1">
    <source>
        <dbReference type="EMBL" id="EIW78123.1"/>
    </source>
</evidence>
<dbReference type="EMBL" id="JH711582">
    <property type="protein sequence ID" value="EIW78123.1"/>
    <property type="molecule type" value="Genomic_DNA"/>
</dbReference>
<sequence length="583" mass="64330">MHRCLLILEVISEICLYLSDQDSHRSLASLAQTCHALQDPALDHLWRTLVGFAPLVKCLPNDMWIEVDKGSGTKSLTISRPLRSAEWTRFRTYARRVHGLVHHDKIDPDSYTHIHSSVFIALGSPVIPGPLFPELRCLVWNDIENEEAFRFLNVALGEKTQVVQIALPDPNKNSTSSTYSYSTKRPTITPALRFLPSIARCAQLEVLELGYPRFTSQDNPYSDATTELVLQLQSLDDLSCGSLNEDALVHLGRLPSLTSLSFTLPAGNVAERLMGQNMFPNLDSVDIQSGSSLDEACAFLAVLAKRPKSLTFTVPKLIHHMLRKLINQLAPGDVDESGSSKSDEIQANTHTELTFDAYTIVIDRNFPAVIPLEEEALRLSDLAPLFKFRSLEHLEIEDWMAIVLSDSDLGELAAAWPNIITLSICGKYGWPAEPQVTFAGVLSVLRLCPKLEALGIVFDARKTEGLFRATNNDDSALESGSGAHQGQGYTRPGAGVCNTSVETLLLGNSPIDDAKRIAAILSDVAPNVKSINSWDETAHGNVHDASRMRAMWKTAEEWISTFASIRKEERAWKALEGPQLPTS</sequence>
<protein>
    <recommendedName>
        <fullName evidence="3">F-box domain-containing protein</fullName>
    </recommendedName>
</protein>
<comment type="caution">
    <text evidence="1">The sequence shown here is derived from an EMBL/GenBank/DDBJ whole genome shotgun (WGS) entry which is preliminary data.</text>
</comment>
<dbReference type="GO" id="GO:0019005">
    <property type="term" value="C:SCF ubiquitin ligase complex"/>
    <property type="evidence" value="ECO:0007669"/>
    <property type="project" value="TreeGrafter"/>
</dbReference>
<accession>A0A5M3MG32</accession>
<dbReference type="PANTHER" id="PTHR13318">
    <property type="entry name" value="PARTNER OF PAIRED, ISOFORM B-RELATED"/>
    <property type="match status" value="1"/>
</dbReference>
<dbReference type="GeneID" id="19205718"/>
<dbReference type="RefSeq" id="XP_007771210.1">
    <property type="nucleotide sequence ID" value="XM_007773020.1"/>
</dbReference>
<dbReference type="Proteomes" id="UP000053558">
    <property type="component" value="Unassembled WGS sequence"/>
</dbReference>
<dbReference type="KEGG" id="cput:CONPUDRAFT_167198"/>
<evidence type="ECO:0000313" key="2">
    <source>
        <dbReference type="Proteomes" id="UP000053558"/>
    </source>
</evidence>
<reference evidence="2" key="1">
    <citation type="journal article" date="2012" name="Science">
        <title>The Paleozoic origin of enzymatic lignin decomposition reconstructed from 31 fungal genomes.</title>
        <authorList>
            <person name="Floudas D."/>
            <person name="Binder M."/>
            <person name="Riley R."/>
            <person name="Barry K."/>
            <person name="Blanchette R.A."/>
            <person name="Henrissat B."/>
            <person name="Martinez A.T."/>
            <person name="Otillar R."/>
            <person name="Spatafora J.W."/>
            <person name="Yadav J.S."/>
            <person name="Aerts A."/>
            <person name="Benoit I."/>
            <person name="Boyd A."/>
            <person name="Carlson A."/>
            <person name="Copeland A."/>
            <person name="Coutinho P.M."/>
            <person name="de Vries R.P."/>
            <person name="Ferreira P."/>
            <person name="Findley K."/>
            <person name="Foster B."/>
            <person name="Gaskell J."/>
            <person name="Glotzer D."/>
            <person name="Gorecki P."/>
            <person name="Heitman J."/>
            <person name="Hesse C."/>
            <person name="Hori C."/>
            <person name="Igarashi K."/>
            <person name="Jurgens J.A."/>
            <person name="Kallen N."/>
            <person name="Kersten P."/>
            <person name="Kohler A."/>
            <person name="Kuees U."/>
            <person name="Kumar T.K.A."/>
            <person name="Kuo A."/>
            <person name="LaButti K."/>
            <person name="Larrondo L.F."/>
            <person name="Lindquist E."/>
            <person name="Ling A."/>
            <person name="Lombard V."/>
            <person name="Lucas S."/>
            <person name="Lundell T."/>
            <person name="Martin R."/>
            <person name="McLaughlin D.J."/>
            <person name="Morgenstern I."/>
            <person name="Morin E."/>
            <person name="Murat C."/>
            <person name="Nagy L.G."/>
            <person name="Nolan M."/>
            <person name="Ohm R.A."/>
            <person name="Patyshakuliyeva A."/>
            <person name="Rokas A."/>
            <person name="Ruiz-Duenas F.J."/>
            <person name="Sabat G."/>
            <person name="Salamov A."/>
            <person name="Samejima M."/>
            <person name="Schmutz J."/>
            <person name="Slot J.C."/>
            <person name="St John F."/>
            <person name="Stenlid J."/>
            <person name="Sun H."/>
            <person name="Sun S."/>
            <person name="Syed K."/>
            <person name="Tsang A."/>
            <person name="Wiebenga A."/>
            <person name="Young D."/>
            <person name="Pisabarro A."/>
            <person name="Eastwood D.C."/>
            <person name="Martin F."/>
            <person name="Cullen D."/>
            <person name="Grigoriev I.V."/>
            <person name="Hibbett D.S."/>
        </authorList>
    </citation>
    <scope>NUCLEOTIDE SEQUENCE [LARGE SCALE GENOMIC DNA]</scope>
    <source>
        <strain evidence="2">RWD-64-598 SS2</strain>
    </source>
</reference>
<dbReference type="GO" id="GO:0031146">
    <property type="term" value="P:SCF-dependent proteasomal ubiquitin-dependent protein catabolic process"/>
    <property type="evidence" value="ECO:0007669"/>
    <property type="project" value="TreeGrafter"/>
</dbReference>
<organism evidence="1 2">
    <name type="scientific">Coniophora puteana (strain RWD-64-598)</name>
    <name type="common">Brown rot fungus</name>
    <dbReference type="NCBI Taxonomy" id="741705"/>
    <lineage>
        <taxon>Eukaryota</taxon>
        <taxon>Fungi</taxon>
        <taxon>Dikarya</taxon>
        <taxon>Basidiomycota</taxon>
        <taxon>Agaricomycotina</taxon>
        <taxon>Agaricomycetes</taxon>
        <taxon>Agaricomycetidae</taxon>
        <taxon>Boletales</taxon>
        <taxon>Coniophorineae</taxon>
        <taxon>Coniophoraceae</taxon>
        <taxon>Coniophora</taxon>
    </lineage>
</organism>
<dbReference type="SUPFAM" id="SSF52047">
    <property type="entry name" value="RNI-like"/>
    <property type="match status" value="1"/>
</dbReference>
<gene>
    <name evidence="1" type="ORF">CONPUDRAFT_167198</name>
</gene>
<evidence type="ECO:0008006" key="3">
    <source>
        <dbReference type="Google" id="ProtNLM"/>
    </source>
</evidence>
<dbReference type="OrthoDB" id="2841072at2759"/>
<keyword evidence="2" id="KW-1185">Reference proteome</keyword>